<accession>A0A150TGW0</accession>
<feature type="domain" description="ATPase AAA-type core" evidence="1">
    <location>
        <begin position="220"/>
        <end position="329"/>
    </location>
</feature>
<dbReference type="PANTHER" id="PTHR32182">
    <property type="entry name" value="DNA REPLICATION AND REPAIR PROTEIN RECF"/>
    <property type="match status" value="1"/>
</dbReference>
<dbReference type="Pfam" id="PF13304">
    <property type="entry name" value="AAA_21"/>
    <property type="match status" value="2"/>
</dbReference>
<dbReference type="InterPro" id="IPR027417">
    <property type="entry name" value="P-loop_NTPase"/>
</dbReference>
<dbReference type="PIRSF" id="PIRSF029347">
    <property type="entry name" value="RecF"/>
    <property type="match status" value="1"/>
</dbReference>
<dbReference type="Gene3D" id="3.40.50.300">
    <property type="entry name" value="P-loop containing nucleotide triphosphate hydrolases"/>
    <property type="match status" value="2"/>
</dbReference>
<evidence type="ECO:0000259" key="1">
    <source>
        <dbReference type="Pfam" id="PF13304"/>
    </source>
</evidence>
<dbReference type="GO" id="GO:0006302">
    <property type="term" value="P:double-strand break repair"/>
    <property type="evidence" value="ECO:0007669"/>
    <property type="project" value="TreeGrafter"/>
</dbReference>
<proteinExistence type="predicted"/>
<dbReference type="InterPro" id="IPR014555">
    <property type="entry name" value="RecF-like"/>
</dbReference>
<dbReference type="InterPro" id="IPR003959">
    <property type="entry name" value="ATPase_AAA_core"/>
</dbReference>
<comment type="caution">
    <text evidence="2">The sequence shown here is derived from an EMBL/GenBank/DDBJ whole genome shotgun (WGS) entry which is preliminary data.</text>
</comment>
<name>A0A150TGW0_SORCE</name>
<reference evidence="2 3" key="1">
    <citation type="submission" date="2014-02" db="EMBL/GenBank/DDBJ databases">
        <title>The small core and large imbalanced accessory genome model reveals a collaborative survival strategy of Sorangium cellulosum strains in nature.</title>
        <authorList>
            <person name="Han K."/>
            <person name="Peng R."/>
            <person name="Blom J."/>
            <person name="Li Y.-Z."/>
        </authorList>
    </citation>
    <scope>NUCLEOTIDE SEQUENCE [LARGE SCALE GENOMIC DNA]</scope>
    <source>
        <strain evidence="2 3">So0007-03</strain>
    </source>
</reference>
<dbReference type="PANTHER" id="PTHR32182:SF22">
    <property type="entry name" value="ATP-DEPENDENT ENDONUCLEASE, OLD FAMILY-RELATED"/>
    <property type="match status" value="1"/>
</dbReference>
<organism evidence="2 3">
    <name type="scientific">Sorangium cellulosum</name>
    <name type="common">Polyangium cellulosum</name>
    <dbReference type="NCBI Taxonomy" id="56"/>
    <lineage>
        <taxon>Bacteria</taxon>
        <taxon>Pseudomonadati</taxon>
        <taxon>Myxococcota</taxon>
        <taxon>Polyangia</taxon>
        <taxon>Polyangiales</taxon>
        <taxon>Polyangiaceae</taxon>
        <taxon>Sorangium</taxon>
    </lineage>
</organism>
<dbReference type="Proteomes" id="UP000075502">
    <property type="component" value="Unassembled WGS sequence"/>
</dbReference>
<dbReference type="GO" id="GO:0000731">
    <property type="term" value="P:DNA synthesis involved in DNA repair"/>
    <property type="evidence" value="ECO:0007669"/>
    <property type="project" value="TreeGrafter"/>
</dbReference>
<evidence type="ECO:0000313" key="2">
    <source>
        <dbReference type="EMBL" id="KYG03738.1"/>
    </source>
</evidence>
<dbReference type="AlphaFoldDB" id="A0A150TGW0"/>
<dbReference type="GO" id="GO:0005524">
    <property type="term" value="F:ATP binding"/>
    <property type="evidence" value="ECO:0007669"/>
    <property type="project" value="InterPro"/>
</dbReference>
<dbReference type="EMBL" id="JEME01002606">
    <property type="protein sequence ID" value="KYG03738.1"/>
    <property type="molecule type" value="Genomic_DNA"/>
</dbReference>
<dbReference type="SUPFAM" id="SSF52540">
    <property type="entry name" value="P-loop containing nucleoside triphosphate hydrolases"/>
    <property type="match status" value="1"/>
</dbReference>
<sequence>MKLTTLQADRYRSLKHVGTSFGGLNVLIGTNASGKSNVLDALRFLSEGVRAKDFADSVADRGGIVHLAWKGEAADEISIETHYEDEGERYAWTVSLRRVTGGFATWERLYQIHDGDPPGHLLEANAGKAWWYSTQAKSNRVNLALAPTACALAVASADESFPARRLGAFVQRWGFFDPSPPLLRRASNASDADRLDTFGRNLAARLYALQKGPDGGEAFNRIVMATRRVLGLPEQLLLRVSDIDGRVYFVQREPGLSYNVHQVGASSGTLRMLAMMTALFGEEDASLVGVEEPENHVHPSALRAFAEYLRDASERVQILVTTHSPLLLDCLPKAEEVAVVRRTQDGTTIEREQHPEAIDAALDASGFGLGEFYETKGFGA</sequence>
<gene>
    <name evidence="2" type="ORF">BE21_04525</name>
</gene>
<dbReference type="GO" id="GO:0016887">
    <property type="term" value="F:ATP hydrolysis activity"/>
    <property type="evidence" value="ECO:0007669"/>
    <property type="project" value="InterPro"/>
</dbReference>
<feature type="domain" description="ATPase AAA-type core" evidence="1">
    <location>
        <begin position="24"/>
        <end position="69"/>
    </location>
</feature>
<protein>
    <recommendedName>
        <fullName evidence="1">ATPase AAA-type core domain-containing protein</fullName>
    </recommendedName>
</protein>
<evidence type="ECO:0000313" key="3">
    <source>
        <dbReference type="Proteomes" id="UP000075502"/>
    </source>
</evidence>